<dbReference type="Proteomes" id="UP000483362">
    <property type="component" value="Unassembled WGS sequence"/>
</dbReference>
<dbReference type="InterPro" id="IPR025662">
    <property type="entry name" value="Sigma_54_int_dom_ATP-bd_1"/>
</dbReference>
<gene>
    <name evidence="3" type="ORF">FYJ29_03875</name>
</gene>
<dbReference type="PANTHER" id="PTHR32114">
    <property type="entry name" value="ABC TRANSPORTER ABCH.3"/>
    <property type="match status" value="1"/>
</dbReference>
<feature type="coiled-coil region" evidence="1">
    <location>
        <begin position="748"/>
        <end position="775"/>
    </location>
</feature>
<keyword evidence="1" id="KW-0175">Coiled coil</keyword>
<dbReference type="AlphaFoldDB" id="A0A6L5XB81"/>
<accession>A0A6L5XB81</accession>
<dbReference type="GO" id="GO:0006302">
    <property type="term" value="P:double-strand break repair"/>
    <property type="evidence" value="ECO:0007669"/>
    <property type="project" value="InterPro"/>
</dbReference>
<sequence length="1006" mass="114263">MKLKTLVIHNIASIQDATIHFDGPVLNNEHLFLITGETGSGKSTILDCLCLALFNETPRTGNAKDRNACYNYRLTHDATNALPVGDVRNLMRRNTTECKVVLTFETNDGTIYTATWETHRARNKAEGNLQSETWSLASDKGLATDKKNEIKRHIHDLLGINAEQFYRSVMLPQGRFAEFLSSSINDKSEILESLTGTAIYRNIGKQIYQIFRRKQGECQTQENRISANKLLQPEEIEEINRRIASLKASNEQLNKLRNAVAAALTWQVNLAKMQSELQNHKDAEQKWQQKLQSDEFKEHERLVKEWNHTSEARKWHNDKAQASRDLERNRSTLADMAGDYQRLAGGIAFSHTIIEKNKKQLIALQEKIDKQKKEIETLTQERNNLDNKLQGYNIATLNNSFKRIGQQIETTNNARNAYRQYLEQKSLCEKKQKKLDSDKASLKNLQQQLETIDKQVKEKQQAHDKALQDFEARKLLVHDFAVELRGMVKPGQQCPVCGHIIDKVLDNNEMQSLVAPYEQAVKKLEGELDALTSKYNKADAQARSEASRIEDQHNELAHAQSDLAVKLDHAIALGKQAGVNVEAPHCDDAAFEVKIKEAKASQQQLEAQLNKYNTLNELKNKQQQEIEKSQNQLEKHKDQLVELEKSTQMAEIEVKQAQNVQDWLTAAVPEWQALDIEPQEVDQLSAGFNSLKVQFTQYDSYNKQQQHVVQQCGKRLEDFGRSNDYTLERIAELASYDPGTIERIDHSLRQAHQQASNATALVEAVKKRIDEHQAAKPELWDTPAEQLEKSRIDTQASIEDNSKAIGACQTQLNDNDKACKQLEHDRNILEKLRHDMEQWEKLCNMLGNSDGKTFMKIAQSFILGDMLNQANYYLRMFTTRFQLECQPGSLIILVRDTMQGDTPLPASNLSGGESFMASLALALALAQMNGGQHSLDTIFIDEGFGSLSDEPLNQVVETLERLYQLDGRRVGIISHVDVLKERIAAQIQVTRDPGDNTRSLVKVATR</sequence>
<dbReference type="RefSeq" id="WP_154328368.1">
    <property type="nucleotide sequence ID" value="NZ_CP045696.1"/>
</dbReference>
<dbReference type="InterPro" id="IPR038729">
    <property type="entry name" value="Rad50/SbcC_AAA"/>
</dbReference>
<dbReference type="InterPro" id="IPR027417">
    <property type="entry name" value="P-loop_NTPase"/>
</dbReference>
<dbReference type="GO" id="GO:0016887">
    <property type="term" value="F:ATP hydrolysis activity"/>
    <property type="evidence" value="ECO:0007669"/>
    <property type="project" value="InterPro"/>
</dbReference>
<feature type="coiled-coil region" evidence="1">
    <location>
        <begin position="595"/>
        <end position="660"/>
    </location>
</feature>
<organism evidence="3 4">
    <name type="scientific">Sodaliphilus pleomorphus</name>
    <dbReference type="NCBI Taxonomy" id="2606626"/>
    <lineage>
        <taxon>Bacteria</taxon>
        <taxon>Pseudomonadati</taxon>
        <taxon>Bacteroidota</taxon>
        <taxon>Bacteroidia</taxon>
        <taxon>Bacteroidales</taxon>
        <taxon>Muribaculaceae</taxon>
        <taxon>Sodaliphilus</taxon>
    </lineage>
</organism>
<dbReference type="Pfam" id="PF13558">
    <property type="entry name" value="SbcC_Walker_B"/>
    <property type="match status" value="1"/>
</dbReference>
<reference evidence="3 4" key="1">
    <citation type="submission" date="2019-08" db="EMBL/GenBank/DDBJ databases">
        <title>In-depth cultivation of the pig gut microbiome towards novel bacterial diversity and tailored functional studies.</title>
        <authorList>
            <person name="Wylensek D."/>
            <person name="Hitch T.C.A."/>
            <person name="Clavel T."/>
        </authorList>
    </citation>
    <scope>NUCLEOTIDE SEQUENCE [LARGE SCALE GENOMIC DNA]</scope>
    <source>
        <strain evidence="3 4">Oil-RF-744-WCA-WT-10</strain>
    </source>
</reference>
<feature type="coiled-coil region" evidence="1">
    <location>
        <begin position="822"/>
        <end position="849"/>
    </location>
</feature>
<evidence type="ECO:0000313" key="3">
    <source>
        <dbReference type="EMBL" id="MSS16907.1"/>
    </source>
</evidence>
<dbReference type="EMBL" id="VULT01000004">
    <property type="protein sequence ID" value="MSS16907.1"/>
    <property type="molecule type" value="Genomic_DNA"/>
</dbReference>
<comment type="caution">
    <text evidence="3">The sequence shown here is derived from an EMBL/GenBank/DDBJ whole genome shotgun (WGS) entry which is preliminary data.</text>
</comment>
<dbReference type="Gene3D" id="3.40.50.300">
    <property type="entry name" value="P-loop containing nucleotide triphosphate hydrolases"/>
    <property type="match status" value="2"/>
</dbReference>
<feature type="coiled-coil region" evidence="1">
    <location>
        <begin position="428"/>
        <end position="469"/>
    </location>
</feature>
<proteinExistence type="predicted"/>
<dbReference type="PANTHER" id="PTHR32114:SF2">
    <property type="entry name" value="ABC TRANSPORTER ABCH.3"/>
    <property type="match status" value="1"/>
</dbReference>
<dbReference type="Pfam" id="PF13476">
    <property type="entry name" value="AAA_23"/>
    <property type="match status" value="1"/>
</dbReference>
<keyword evidence="4" id="KW-1185">Reference proteome</keyword>
<feature type="coiled-coil region" evidence="1">
    <location>
        <begin position="514"/>
        <end position="541"/>
    </location>
</feature>
<evidence type="ECO:0000256" key="1">
    <source>
        <dbReference type="SAM" id="Coils"/>
    </source>
</evidence>
<evidence type="ECO:0000259" key="2">
    <source>
        <dbReference type="Pfam" id="PF13476"/>
    </source>
</evidence>
<feature type="domain" description="Rad50/SbcC-type AAA" evidence="2">
    <location>
        <begin position="6"/>
        <end position="271"/>
    </location>
</feature>
<feature type="coiled-coil region" evidence="1">
    <location>
        <begin position="354"/>
        <end position="395"/>
    </location>
</feature>
<feature type="coiled-coil region" evidence="1">
    <location>
        <begin position="236"/>
        <end position="290"/>
    </location>
</feature>
<protein>
    <submittedName>
        <fullName evidence="3">SMC family ATPase</fullName>
    </submittedName>
</protein>
<evidence type="ECO:0000313" key="4">
    <source>
        <dbReference type="Proteomes" id="UP000483362"/>
    </source>
</evidence>
<name>A0A6L5XB81_9BACT</name>
<dbReference type="SUPFAM" id="SSF52540">
    <property type="entry name" value="P-loop containing nucleoside triphosphate hydrolases"/>
    <property type="match status" value="1"/>
</dbReference>
<dbReference type="PROSITE" id="PS00675">
    <property type="entry name" value="SIGMA54_INTERACT_1"/>
    <property type="match status" value="1"/>
</dbReference>
<dbReference type="SUPFAM" id="SSF75712">
    <property type="entry name" value="Rad50 coiled-coil Zn hook"/>
    <property type="match status" value="1"/>
</dbReference>